<dbReference type="GO" id="GO:0000271">
    <property type="term" value="P:polysaccharide biosynthetic process"/>
    <property type="evidence" value="ECO:0007669"/>
    <property type="project" value="TreeGrafter"/>
</dbReference>
<dbReference type="GO" id="GO:0030170">
    <property type="term" value="F:pyridoxal phosphate binding"/>
    <property type="evidence" value="ECO:0007669"/>
    <property type="project" value="TreeGrafter"/>
</dbReference>
<dbReference type="InterPro" id="IPR000653">
    <property type="entry name" value="DegT/StrS_aminotransferase"/>
</dbReference>
<organism evidence="5 6">
    <name type="scientific">Hoeflea prorocentri</name>
    <dbReference type="NCBI Taxonomy" id="1922333"/>
    <lineage>
        <taxon>Bacteria</taxon>
        <taxon>Pseudomonadati</taxon>
        <taxon>Pseudomonadota</taxon>
        <taxon>Alphaproteobacteria</taxon>
        <taxon>Hyphomicrobiales</taxon>
        <taxon>Rhizobiaceae</taxon>
        <taxon>Hoeflea</taxon>
    </lineage>
</organism>
<dbReference type="EC" id="2.6.1.92" evidence="5"/>
<dbReference type="NCBIfam" id="TIGR03588">
    <property type="entry name" value="PseC"/>
    <property type="match status" value="1"/>
</dbReference>
<dbReference type="InterPro" id="IPR020026">
    <property type="entry name" value="PseC"/>
</dbReference>
<dbReference type="Proteomes" id="UP001151234">
    <property type="component" value="Unassembled WGS sequence"/>
</dbReference>
<sequence>MIPYGRQTISQKDIDAVVDVLKSDFLTQGPAVERFEEAVAGYCTAQRAVSVSNATAALHLACLALGVGPGDLVWTSPVSFVASANCARYCGADVDFVDIDPDTVTMSVAALSDKLSEAAKKNRLPKVVIPVHLAGQSCAMEEIGRLADQYGFSVVEDASHAIGGTYQSEKVGNCRYSDIAVFSFHPVKIITTAEGGMAVTNQPQLADKMAMLRSHGITRDPELMDQPSDGPWYYQQLELGHNYRLTDIQAALGYSQLQKLDGFVARRTQLADRYGTLLQSLPLTLPVQPADTTSAWHLYVVRLMRDRIALDQRDVFEKLREAGIGVNLHYIPIHLQPYYRNLGFGPGDFPNAEGYYKEAISLPLFPALTDAEQDKVIEGLRLALEK</sequence>
<dbReference type="InterPro" id="IPR015424">
    <property type="entry name" value="PyrdxlP-dep_Trfase"/>
</dbReference>
<comment type="caution">
    <text evidence="5">The sequence shown here is derived from an EMBL/GenBank/DDBJ whole genome shotgun (WGS) entry which is preliminary data.</text>
</comment>
<evidence type="ECO:0000256" key="4">
    <source>
        <dbReference type="RuleBase" id="RU004508"/>
    </source>
</evidence>
<keyword evidence="3 4" id="KW-0663">Pyridoxal phosphate</keyword>
<evidence type="ECO:0000256" key="3">
    <source>
        <dbReference type="PIRSR" id="PIRSR000390-2"/>
    </source>
</evidence>
<accession>A0A9X3UNG8</accession>
<evidence type="ECO:0000313" key="5">
    <source>
        <dbReference type="EMBL" id="MDA5401571.1"/>
    </source>
</evidence>
<dbReference type="Gene3D" id="3.40.640.10">
    <property type="entry name" value="Type I PLP-dependent aspartate aminotransferase-like (Major domain)"/>
    <property type="match status" value="1"/>
</dbReference>
<dbReference type="GO" id="GO:0008483">
    <property type="term" value="F:transaminase activity"/>
    <property type="evidence" value="ECO:0007669"/>
    <property type="project" value="UniProtKB-KW"/>
</dbReference>
<dbReference type="RefSeq" id="WP_267993552.1">
    <property type="nucleotide sequence ID" value="NZ_JAPJZI010000002.1"/>
</dbReference>
<dbReference type="PIRSF" id="PIRSF000390">
    <property type="entry name" value="PLP_StrS"/>
    <property type="match status" value="1"/>
</dbReference>
<dbReference type="Gene3D" id="3.90.1150.10">
    <property type="entry name" value="Aspartate Aminotransferase, domain 1"/>
    <property type="match status" value="1"/>
</dbReference>
<dbReference type="PANTHER" id="PTHR30244:SF34">
    <property type="entry name" value="DTDP-4-AMINO-4,6-DIDEOXYGALACTOSE TRANSAMINASE"/>
    <property type="match status" value="1"/>
</dbReference>
<protein>
    <submittedName>
        <fullName evidence="5">UDP-4-amino-4, 6-dideoxy-N-acetyl-beta-L-altrosamine transaminase</fullName>
        <ecNumber evidence="5">2.6.1.92</ecNumber>
    </submittedName>
</protein>
<evidence type="ECO:0000256" key="1">
    <source>
        <dbReference type="ARBA" id="ARBA00037999"/>
    </source>
</evidence>
<proteinExistence type="inferred from homology"/>
<evidence type="ECO:0000313" key="6">
    <source>
        <dbReference type="Proteomes" id="UP001151234"/>
    </source>
</evidence>
<dbReference type="Pfam" id="PF01041">
    <property type="entry name" value="DegT_DnrJ_EryC1"/>
    <property type="match status" value="1"/>
</dbReference>
<dbReference type="CDD" id="cd00616">
    <property type="entry name" value="AHBA_syn"/>
    <property type="match status" value="1"/>
</dbReference>
<dbReference type="PANTHER" id="PTHR30244">
    <property type="entry name" value="TRANSAMINASE"/>
    <property type="match status" value="1"/>
</dbReference>
<dbReference type="InterPro" id="IPR015421">
    <property type="entry name" value="PyrdxlP-dep_Trfase_major"/>
</dbReference>
<keyword evidence="5" id="KW-0808">Transferase</keyword>
<reference evidence="5" key="1">
    <citation type="submission" date="2022-11" db="EMBL/GenBank/DDBJ databases">
        <title>Draft genome sequence of Hoeflea poritis E7-10 and Hoeflea prorocentri PM5-8, separated from scleractinian coral Porites lutea and marine dinoflagellate.</title>
        <authorList>
            <person name="Zhang G."/>
            <person name="Wei Q."/>
            <person name="Cai L."/>
        </authorList>
    </citation>
    <scope>NUCLEOTIDE SEQUENCE</scope>
    <source>
        <strain evidence="5">PM5-8</strain>
    </source>
</reference>
<comment type="similarity">
    <text evidence="1 4">Belongs to the DegT/DnrJ/EryC1 family.</text>
</comment>
<name>A0A9X3UNG8_9HYPH</name>
<dbReference type="SUPFAM" id="SSF53383">
    <property type="entry name" value="PLP-dependent transferases"/>
    <property type="match status" value="1"/>
</dbReference>
<dbReference type="InterPro" id="IPR015422">
    <property type="entry name" value="PyrdxlP-dep_Trfase_small"/>
</dbReference>
<feature type="modified residue" description="N6-(pyridoxal phosphate)lysine" evidence="3">
    <location>
        <position position="188"/>
    </location>
</feature>
<dbReference type="AlphaFoldDB" id="A0A9X3UNG8"/>
<evidence type="ECO:0000256" key="2">
    <source>
        <dbReference type="PIRSR" id="PIRSR000390-1"/>
    </source>
</evidence>
<keyword evidence="6" id="KW-1185">Reference proteome</keyword>
<keyword evidence="5" id="KW-0032">Aminotransferase</keyword>
<feature type="active site" description="Proton acceptor" evidence="2">
    <location>
        <position position="188"/>
    </location>
</feature>
<dbReference type="EMBL" id="JAPJZI010000002">
    <property type="protein sequence ID" value="MDA5401571.1"/>
    <property type="molecule type" value="Genomic_DNA"/>
</dbReference>
<gene>
    <name evidence="5" type="primary">pseC</name>
    <name evidence="5" type="ORF">OQ273_23595</name>
</gene>